<feature type="domain" description="DUF4116" evidence="1">
    <location>
        <begin position="207"/>
        <end position="255"/>
    </location>
</feature>
<evidence type="ECO:0000313" key="2">
    <source>
        <dbReference type="EMBL" id="CAD9380876.1"/>
    </source>
</evidence>
<name>A0A7S2AZI8_9STRA</name>
<feature type="domain" description="DUF4116" evidence="1">
    <location>
        <begin position="63"/>
        <end position="111"/>
    </location>
</feature>
<gene>
    <name evidence="2" type="ORF">FPAR1323_LOCUS489</name>
</gene>
<feature type="domain" description="DUF4116" evidence="1">
    <location>
        <begin position="168"/>
        <end position="202"/>
    </location>
</feature>
<sequence length="347" mass="37196">MAADCLTCPTPSATDCLGPSRGRGCGPCEIVLGPEADPRTATLQAVTQDGIALANSLYEMKGDPEIVLAAVNSNGRALIHAWPSLRADEMVVMTAVAQNYEAMKWAAAELKNDREFVLRAVTFVGAALKFVAPEFKSDEEVVLAAVTPMSGTTEHRSGLRRGRYNGADGYALDHASSELKASREFVRRAVARDGRALCSVSAALQADRTVVLEAVMQNGKALCHASPALKADPVVVVTAMAQHGDAFKFAAAELRRRQNGLGTYVRRQLRTHTTMVLAQIYPRQGGAVPLVGGQRALALIAQYADAPDEAFVPALRAAGAWFRAIDAPPPPRRRTLTERLANVVRIR</sequence>
<proteinExistence type="predicted"/>
<dbReference type="EMBL" id="HBGT01000897">
    <property type="protein sequence ID" value="CAD9380876.1"/>
    <property type="molecule type" value="Transcribed_RNA"/>
</dbReference>
<organism evidence="2">
    <name type="scientific">Florenciella parvula</name>
    <dbReference type="NCBI Taxonomy" id="236787"/>
    <lineage>
        <taxon>Eukaryota</taxon>
        <taxon>Sar</taxon>
        <taxon>Stramenopiles</taxon>
        <taxon>Ochrophyta</taxon>
        <taxon>Dictyochophyceae</taxon>
        <taxon>Florenciellales</taxon>
        <taxon>Florenciella</taxon>
    </lineage>
</organism>
<feature type="domain" description="DUF4116" evidence="1">
    <location>
        <begin position="113"/>
        <end position="146"/>
    </location>
</feature>
<dbReference type="InterPro" id="IPR025197">
    <property type="entry name" value="DUF4116"/>
</dbReference>
<reference evidence="2" key="1">
    <citation type="submission" date="2021-01" db="EMBL/GenBank/DDBJ databases">
        <authorList>
            <person name="Corre E."/>
            <person name="Pelletier E."/>
            <person name="Niang G."/>
            <person name="Scheremetjew M."/>
            <person name="Finn R."/>
            <person name="Kale V."/>
            <person name="Holt S."/>
            <person name="Cochrane G."/>
            <person name="Meng A."/>
            <person name="Brown T."/>
            <person name="Cohen L."/>
        </authorList>
    </citation>
    <scope>NUCLEOTIDE SEQUENCE</scope>
    <source>
        <strain evidence="2">RCC1693</strain>
    </source>
</reference>
<protein>
    <recommendedName>
        <fullName evidence="1">DUF4116 domain-containing protein</fullName>
    </recommendedName>
</protein>
<accession>A0A7S2AZI8</accession>
<evidence type="ECO:0000259" key="1">
    <source>
        <dbReference type="Pfam" id="PF13475"/>
    </source>
</evidence>
<dbReference type="Pfam" id="PF13475">
    <property type="entry name" value="DUF4116"/>
    <property type="match status" value="4"/>
</dbReference>
<dbReference type="AlphaFoldDB" id="A0A7S2AZI8"/>